<dbReference type="Gene3D" id="2.60.40.1090">
    <property type="entry name" value="Fimbrial-type adhesion domain"/>
    <property type="match status" value="1"/>
</dbReference>
<keyword evidence="1" id="KW-0732">Signal</keyword>
<dbReference type="PANTHER" id="PTHR33420">
    <property type="entry name" value="FIMBRIAL SUBUNIT ELFA-RELATED"/>
    <property type="match status" value="1"/>
</dbReference>
<name>A0A6N3HWB5_ENTAG</name>
<dbReference type="AlphaFoldDB" id="A0A6N3HWB5"/>
<accession>A0A6N3HWB5</accession>
<dbReference type="InterPro" id="IPR000259">
    <property type="entry name" value="Adhesion_dom_fimbrial"/>
</dbReference>
<sequence length="172" mass="18388">MKMKKRLFVLAALASTLTCLARADDIQLQMVGNIYANTCLVDSASKDLTVDLGQAASSEFHDVGDTGAWKTFSLKVTHCPKSLALATAFFYGQADATHPTKFANTGSAKGLALELADSQDHILIAPQASFNALIDQNDHTATFPLAARYYATAMPVTAGTFSSVVQVTFTYQ</sequence>
<dbReference type="GO" id="GO:0043709">
    <property type="term" value="P:cell adhesion involved in single-species biofilm formation"/>
    <property type="evidence" value="ECO:0007669"/>
    <property type="project" value="TreeGrafter"/>
</dbReference>
<dbReference type="InterPro" id="IPR036937">
    <property type="entry name" value="Adhesion_dom_fimbrial_sf"/>
</dbReference>
<dbReference type="SUPFAM" id="SSF49401">
    <property type="entry name" value="Bacterial adhesins"/>
    <property type="match status" value="1"/>
</dbReference>
<protein>
    <submittedName>
        <fullName evidence="3">S-fimbrial adhesin protein SfaS</fullName>
    </submittedName>
</protein>
<proteinExistence type="predicted"/>
<evidence type="ECO:0000256" key="1">
    <source>
        <dbReference type="SAM" id="SignalP"/>
    </source>
</evidence>
<dbReference type="GO" id="GO:0009289">
    <property type="term" value="C:pilus"/>
    <property type="evidence" value="ECO:0007669"/>
    <property type="project" value="InterPro"/>
</dbReference>
<gene>
    <name evidence="3" type="primary">sfaS_2</name>
    <name evidence="3" type="ORF">PALFYP105_01701</name>
</gene>
<organism evidence="3">
    <name type="scientific">Enterobacter agglomerans</name>
    <name type="common">Erwinia herbicola</name>
    <name type="synonym">Pantoea agglomerans</name>
    <dbReference type="NCBI Taxonomy" id="549"/>
    <lineage>
        <taxon>Bacteria</taxon>
        <taxon>Pseudomonadati</taxon>
        <taxon>Pseudomonadota</taxon>
        <taxon>Gammaproteobacteria</taxon>
        <taxon>Enterobacterales</taxon>
        <taxon>Erwiniaceae</taxon>
        <taxon>Pantoea</taxon>
        <taxon>Pantoea agglomerans group</taxon>
    </lineage>
</organism>
<dbReference type="PANTHER" id="PTHR33420:SF27">
    <property type="entry name" value="PROTEIN FIMG"/>
    <property type="match status" value="1"/>
</dbReference>
<evidence type="ECO:0000259" key="2">
    <source>
        <dbReference type="Pfam" id="PF00419"/>
    </source>
</evidence>
<dbReference type="EMBL" id="CACRUS010000033">
    <property type="protein sequence ID" value="VYU81132.1"/>
    <property type="molecule type" value="Genomic_DNA"/>
</dbReference>
<dbReference type="InterPro" id="IPR050263">
    <property type="entry name" value="Bact_Fimbrial_Adh_Pro"/>
</dbReference>
<feature type="chain" id="PRO_5026860700" evidence="1">
    <location>
        <begin position="24"/>
        <end position="172"/>
    </location>
</feature>
<reference evidence="3" key="1">
    <citation type="submission" date="2019-11" db="EMBL/GenBank/DDBJ databases">
        <authorList>
            <person name="Feng L."/>
        </authorList>
    </citation>
    <scope>NUCLEOTIDE SEQUENCE</scope>
    <source>
        <strain evidence="3">PagglomeransLFYP105</strain>
    </source>
</reference>
<dbReference type="Pfam" id="PF00419">
    <property type="entry name" value="Fimbrial"/>
    <property type="match status" value="1"/>
</dbReference>
<evidence type="ECO:0000313" key="3">
    <source>
        <dbReference type="EMBL" id="VYU81132.1"/>
    </source>
</evidence>
<feature type="domain" description="Fimbrial-type adhesion" evidence="2">
    <location>
        <begin position="30"/>
        <end position="172"/>
    </location>
</feature>
<feature type="signal peptide" evidence="1">
    <location>
        <begin position="1"/>
        <end position="23"/>
    </location>
</feature>
<dbReference type="InterPro" id="IPR008966">
    <property type="entry name" value="Adhesion_dom_sf"/>
</dbReference>